<dbReference type="EMBL" id="WNXC01000006">
    <property type="protein sequence ID" value="MBB2150546.1"/>
    <property type="molecule type" value="Genomic_DNA"/>
</dbReference>
<feature type="chain" id="PRO_5046382765" evidence="1">
    <location>
        <begin position="20"/>
        <end position="227"/>
    </location>
</feature>
<sequence length="227" mass="25607">MKNLSLTLLILLITSTSYAQTYTLKGDVKNLQSDSLFILKYNGSNLSGAKISVTQGKFEYTDSVAEPYFIQILKLKPGTNSTEGKVIEFMVEPGVMQITGDASSFEHMKVSGSKSDEVLKKYLLEDEKLKNHWEALKISYDHAVAKKDLINKKKIGIELNAVLLKKRVPLLKQYVKANAKTTIGALLPNFCILEDALKKEDYKEMYEMLDLKIRKTGYGQRVLARCK</sequence>
<dbReference type="Pfam" id="PF14289">
    <property type="entry name" value="DUF4369"/>
    <property type="match status" value="1"/>
</dbReference>
<dbReference type="InterPro" id="IPR025380">
    <property type="entry name" value="DUF4369"/>
</dbReference>
<gene>
    <name evidence="3" type="ORF">GM920_16735</name>
</gene>
<evidence type="ECO:0000259" key="2">
    <source>
        <dbReference type="Pfam" id="PF14289"/>
    </source>
</evidence>
<reference evidence="3 4" key="1">
    <citation type="submission" date="2019-11" db="EMBL/GenBank/DDBJ databases">
        <title>Description of Pedobacter sp. LMG 31462T.</title>
        <authorList>
            <person name="Carlier A."/>
            <person name="Qi S."/>
            <person name="Vandamme P."/>
        </authorList>
    </citation>
    <scope>NUCLEOTIDE SEQUENCE [LARGE SCALE GENOMIC DNA]</scope>
    <source>
        <strain evidence="3 4">LMG 31462</strain>
    </source>
</reference>
<keyword evidence="4" id="KW-1185">Reference proteome</keyword>
<dbReference type="Proteomes" id="UP000636110">
    <property type="component" value="Unassembled WGS sequence"/>
</dbReference>
<evidence type="ECO:0000256" key="1">
    <source>
        <dbReference type="SAM" id="SignalP"/>
    </source>
</evidence>
<evidence type="ECO:0000313" key="3">
    <source>
        <dbReference type="EMBL" id="MBB2150546.1"/>
    </source>
</evidence>
<feature type="domain" description="DUF4369" evidence="2">
    <location>
        <begin position="22"/>
        <end position="118"/>
    </location>
</feature>
<proteinExistence type="predicted"/>
<comment type="caution">
    <text evidence="3">The sequence shown here is derived from an EMBL/GenBank/DDBJ whole genome shotgun (WGS) entry which is preliminary data.</text>
</comment>
<organism evidence="3 4">
    <name type="scientific">Pedobacter gandavensis</name>
    <dbReference type="NCBI Taxonomy" id="2679963"/>
    <lineage>
        <taxon>Bacteria</taxon>
        <taxon>Pseudomonadati</taxon>
        <taxon>Bacteroidota</taxon>
        <taxon>Sphingobacteriia</taxon>
        <taxon>Sphingobacteriales</taxon>
        <taxon>Sphingobacteriaceae</taxon>
        <taxon>Pedobacter</taxon>
    </lineage>
</organism>
<name>A0ABR6EZ55_9SPHI</name>
<feature type="signal peptide" evidence="1">
    <location>
        <begin position="1"/>
        <end position="19"/>
    </location>
</feature>
<dbReference type="RefSeq" id="WP_182959593.1">
    <property type="nucleotide sequence ID" value="NZ_WNXC01000006.1"/>
</dbReference>
<accession>A0ABR6EZ55</accession>
<protein>
    <submittedName>
        <fullName evidence="3">DUF4369 domain-containing protein</fullName>
    </submittedName>
</protein>
<evidence type="ECO:0000313" key="4">
    <source>
        <dbReference type="Proteomes" id="UP000636110"/>
    </source>
</evidence>
<keyword evidence="1" id="KW-0732">Signal</keyword>